<dbReference type="EMBL" id="DAANTJ010000016">
    <property type="protein sequence ID" value="HAD1340658.1"/>
    <property type="molecule type" value="Genomic_DNA"/>
</dbReference>
<organism evidence="2 5">
    <name type="scientific">Salmonella typhimurium</name>
    <dbReference type="NCBI Taxonomy" id="90371"/>
    <lineage>
        <taxon>Bacteria</taxon>
        <taxon>Pseudomonadati</taxon>
        <taxon>Pseudomonadota</taxon>
        <taxon>Gammaproteobacteria</taxon>
        <taxon>Enterobacterales</taxon>
        <taxon>Enterobacteriaceae</taxon>
        <taxon>Salmonella</taxon>
    </lineage>
</organism>
<evidence type="ECO:0000256" key="1">
    <source>
        <dbReference type="SAM" id="MobiDB-lite"/>
    </source>
</evidence>
<reference evidence="3" key="2">
    <citation type="journal article" date="2018" name="Genome Biol.">
        <title>SKESA: strategic k-mer extension for scrupulous assemblies.</title>
        <authorList>
            <person name="Souvorov A."/>
            <person name="Agarwala R."/>
            <person name="Lipman D.J."/>
        </authorList>
    </citation>
    <scope>NUCLEOTIDE SEQUENCE</scope>
    <source>
        <strain evidence="4">SSI_AA367</strain>
        <strain evidence="3">Tha16</strain>
    </source>
</reference>
<feature type="region of interest" description="Disordered" evidence="1">
    <location>
        <begin position="165"/>
        <end position="204"/>
    </location>
</feature>
<accession>A0A0F7JHA1</accession>
<proteinExistence type="predicted"/>
<gene>
    <name evidence="3" type="ORF">G0M00_12950</name>
    <name evidence="4" type="ORF">G0N78_18110</name>
    <name evidence="2" type="ORF">SE14_05123</name>
</gene>
<dbReference type="Proteomes" id="UP000034636">
    <property type="component" value="Plasmid pYU39_89"/>
</dbReference>
<evidence type="ECO:0000313" key="3">
    <source>
        <dbReference type="EMBL" id="HAD0245530.1"/>
    </source>
</evidence>
<evidence type="ECO:0000313" key="2">
    <source>
        <dbReference type="EMBL" id="AKH10455.1"/>
    </source>
</evidence>
<evidence type="ECO:0000313" key="5">
    <source>
        <dbReference type="Proteomes" id="UP000034636"/>
    </source>
</evidence>
<keyword evidence="2" id="KW-0614">Plasmid</keyword>
<dbReference type="EMBL" id="CP011430">
    <property type="protein sequence ID" value="AKH10455.1"/>
    <property type="molecule type" value="Genomic_DNA"/>
</dbReference>
<protein>
    <submittedName>
        <fullName evidence="2 3">Lytic replication protein</fullName>
    </submittedName>
</protein>
<name>A0A0F7JHA1_SALTM</name>
<dbReference type="EMBL" id="DAANKK010000019">
    <property type="protein sequence ID" value="HAD0245530.1"/>
    <property type="molecule type" value="Genomic_DNA"/>
</dbReference>
<feature type="compositionally biased region" description="Polar residues" evidence="1">
    <location>
        <begin position="167"/>
        <end position="176"/>
    </location>
</feature>
<evidence type="ECO:0000313" key="4">
    <source>
        <dbReference type="EMBL" id="HAD1340658.1"/>
    </source>
</evidence>
<dbReference type="AlphaFoldDB" id="A0A0F7JHA1"/>
<dbReference type="RefSeq" id="WP_022630891.1">
    <property type="nucleotide sequence ID" value="NZ_CDJP01000284.1"/>
</dbReference>
<dbReference type="PATRIC" id="fig|59201.158.peg.5051"/>
<accession>A0A400DFV9</accession>
<sequence length="320" mass="35927">MNILNSVSVTFNTSEYKNNTEYHKKIKGHQLSFFARHSGLLSPSHSAIIAEFANLAGATDEYMIRRSYADMSEITGRSISTVRRAFTEATKCGMLVKQHQVANNNAQVCNVYRFTTQFLHFIHVAMEIGGKQGIKFANATKLVKQLISKVRYFFETGNPLFKLNKSPHVQNEQPIENKSHSIAKRRERSCAVQPKASPADSSQTDNVVLDKKPVIREEHTNHCLAAAKARAAKRRSDEGHAKRQALYRTAEKLAKKFAWIRSAATAVNKPKQSSALDFSMDYSGSQGCATIGEAFDLMKQRGYRSEFDREDWSIPAGFRG</sequence>
<reference evidence="2 5" key="1">
    <citation type="journal article" date="2015" name="Genome Announc.">
        <title>Complete Genome Sequencing of a Multidrug-Resistant and Human-Invasive Salmonella enterica Serovar Typhimurium Strain of the Emerging Sequence Type 213 Genotype.</title>
        <authorList>
            <person name="Calva E."/>
            <person name="Silva C."/>
            <person name="Zaidi M.B."/>
            <person name="Sanchez-Flores A."/>
            <person name="Estrada K."/>
            <person name="Silva G.G."/>
            <person name="Soto-Jimenez L.M."/>
            <person name="Wiesner M."/>
            <person name="Fernandez-Mora M."/>
            <person name="Edwards R.A."/>
            <person name="Vinuesa P."/>
        </authorList>
    </citation>
    <scope>NUCLEOTIDE SEQUENCE [LARGE SCALE GENOMIC DNA]</scope>
    <source>
        <strain evidence="2 5">YU39</strain>
        <plasmid evidence="2 5">pYU39_89</plasmid>
    </source>
</reference>
<reference evidence="3" key="3">
    <citation type="submission" date="2019-08" db="EMBL/GenBank/DDBJ databases">
        <authorList>
            <consortium name="NCBI Pathogen Detection Project"/>
        </authorList>
    </citation>
    <scope>NUCLEOTIDE SEQUENCE</scope>
    <source>
        <strain evidence="4">SSI_AA367</strain>
        <strain evidence="3">Tha16</strain>
    </source>
</reference>
<geneLocation type="plasmid" evidence="2 5">
    <name>pYU39_89</name>
</geneLocation>